<feature type="transmembrane region" description="Helical" evidence="1">
    <location>
        <begin position="159"/>
        <end position="179"/>
    </location>
</feature>
<dbReference type="EMBL" id="CABFPH010000115">
    <property type="protein sequence ID" value="VUD74306.1"/>
    <property type="molecule type" value="Genomic_DNA"/>
</dbReference>
<proteinExistence type="predicted"/>
<feature type="transmembrane region" description="Helical" evidence="1">
    <location>
        <begin position="191"/>
        <end position="211"/>
    </location>
</feature>
<evidence type="ECO:0000256" key="1">
    <source>
        <dbReference type="SAM" id="Phobius"/>
    </source>
</evidence>
<evidence type="ECO:0000313" key="2">
    <source>
        <dbReference type="EMBL" id="VUD74306.1"/>
    </source>
</evidence>
<keyword evidence="3" id="KW-1185">Reference proteome</keyword>
<reference evidence="2 3" key="1">
    <citation type="submission" date="2019-06" db="EMBL/GenBank/DDBJ databases">
        <authorList>
            <person name="Rodrigo-Torres L."/>
            <person name="Arahal R. D."/>
            <person name="Lucena T."/>
        </authorList>
    </citation>
    <scope>NUCLEOTIDE SEQUENCE [LARGE SCALE GENOMIC DNA]</scope>
    <source>
        <strain evidence="2 3">SB0023/3</strain>
    </source>
</reference>
<accession>A0A509EIV3</accession>
<keyword evidence="1" id="KW-0472">Membrane</keyword>
<organism evidence="2 3">
    <name type="scientific">Methylobacterium symbioticum</name>
    <dbReference type="NCBI Taxonomy" id="2584084"/>
    <lineage>
        <taxon>Bacteria</taxon>
        <taxon>Pseudomonadati</taxon>
        <taxon>Pseudomonadota</taxon>
        <taxon>Alphaproteobacteria</taxon>
        <taxon>Hyphomicrobiales</taxon>
        <taxon>Methylobacteriaceae</taxon>
        <taxon>Methylobacterium</taxon>
    </lineage>
</organism>
<keyword evidence="1" id="KW-1133">Transmembrane helix</keyword>
<keyword evidence="1" id="KW-0812">Transmembrane</keyword>
<gene>
    <name evidence="2" type="ORF">MET9862_04935</name>
</gene>
<dbReference type="RefSeq" id="WP_142585618.1">
    <property type="nucleotide sequence ID" value="NZ_CABFPH010000115.1"/>
</dbReference>
<feature type="transmembrane region" description="Helical" evidence="1">
    <location>
        <begin position="45"/>
        <end position="62"/>
    </location>
</feature>
<dbReference type="AlphaFoldDB" id="A0A509EIV3"/>
<protein>
    <recommendedName>
        <fullName evidence="4">Yip1 domain-containing protein</fullName>
    </recommendedName>
</protein>
<sequence length="228" mass="23815">MSKGASTRNGYTLALAGRHLLTGPVRPRATMREALTVGLGEGSRIALFAAVLGLYALLNPQVRSGVGSYLATIRQSPEPSDWALSGVLSVMLLGLLVIVLYLSQSAILHAAIWIVTRAKPTFARTRSVVAIANWIPVVPACLLYLAMRGLFQETSAGSVSLMAGAMLAIVVPYATLGIAEATGSSLRRSAIILLLALLGEAAASFGIDAGLEDLNATLSNFILENDPA</sequence>
<evidence type="ECO:0000313" key="3">
    <source>
        <dbReference type="Proteomes" id="UP000410984"/>
    </source>
</evidence>
<feature type="transmembrane region" description="Helical" evidence="1">
    <location>
        <begin position="82"/>
        <end position="115"/>
    </location>
</feature>
<feature type="transmembrane region" description="Helical" evidence="1">
    <location>
        <begin position="127"/>
        <end position="147"/>
    </location>
</feature>
<evidence type="ECO:0008006" key="4">
    <source>
        <dbReference type="Google" id="ProtNLM"/>
    </source>
</evidence>
<dbReference type="Proteomes" id="UP000410984">
    <property type="component" value="Unassembled WGS sequence"/>
</dbReference>
<name>A0A509EIV3_9HYPH</name>